<dbReference type="InterPro" id="IPR000618">
    <property type="entry name" value="Insect_cuticle"/>
</dbReference>
<accession>E9H505</accession>
<dbReference type="PRINTS" id="PR00947">
    <property type="entry name" value="CUTICLE"/>
</dbReference>
<dbReference type="EMBL" id="GL732592">
    <property type="protein sequence ID" value="EFX73241.1"/>
    <property type="molecule type" value="Genomic_DNA"/>
</dbReference>
<dbReference type="Pfam" id="PF00379">
    <property type="entry name" value="Chitin_bind_4"/>
    <property type="match status" value="1"/>
</dbReference>
<feature type="region of interest" description="Disordered" evidence="3">
    <location>
        <begin position="56"/>
        <end position="83"/>
    </location>
</feature>
<feature type="chain" id="PRO_5003237773" description="Endocuticle structural glycoprotein SgAbd-2" evidence="4">
    <location>
        <begin position="27"/>
        <end position="150"/>
    </location>
</feature>
<keyword evidence="6" id="KW-1185">Reference proteome</keyword>
<gene>
    <name evidence="5" type="ORF">DAPPUDRAFT_253508</name>
</gene>
<dbReference type="InterPro" id="IPR050468">
    <property type="entry name" value="Cuticle_Struct_Prot"/>
</dbReference>
<dbReference type="OMA" id="SESXAPL"/>
<dbReference type="InParanoid" id="E9H505"/>
<dbReference type="KEGG" id="dpx:DAPPUDRAFT_253508"/>
<dbReference type="GO" id="GO:0062129">
    <property type="term" value="C:chitin-based extracellular matrix"/>
    <property type="evidence" value="ECO:0000318"/>
    <property type="project" value="GO_Central"/>
</dbReference>
<sequence length="150" mass="16204">MKFLTFYFDLMHCQIVAVAFLAMALAAPQGDKKPIEIVSSNSEMNADGSYSFDFESADGTKVSESGNQKQVGPKPEEIGTVSKGSYSFTTPDGVVLTVNWVADENGFQATGDHLPTPPPMPDHVVKMLADLKAAGLLAKEMQNKVMHLHT</sequence>
<name>E9H505_DAPPU</name>
<dbReference type="AlphaFoldDB" id="E9H505"/>
<keyword evidence="1 2" id="KW-0193">Cuticle</keyword>
<feature type="signal peptide" evidence="4">
    <location>
        <begin position="1"/>
        <end position="26"/>
    </location>
</feature>
<dbReference type="STRING" id="6669.E9H505"/>
<evidence type="ECO:0000256" key="1">
    <source>
        <dbReference type="ARBA" id="ARBA00022460"/>
    </source>
</evidence>
<dbReference type="PANTHER" id="PTHR10380">
    <property type="entry name" value="CUTICLE PROTEIN"/>
    <property type="match status" value="1"/>
</dbReference>
<proteinExistence type="predicted"/>
<dbReference type="GO" id="GO:0008010">
    <property type="term" value="F:structural constituent of chitin-based larval cuticle"/>
    <property type="evidence" value="ECO:0000318"/>
    <property type="project" value="GO_Central"/>
</dbReference>
<keyword evidence="4" id="KW-0732">Signal</keyword>
<dbReference type="HOGENOM" id="CLU_065450_3_0_1"/>
<dbReference type="FunCoup" id="E9H505">
    <property type="interactions" value="117"/>
</dbReference>
<dbReference type="PhylomeDB" id="E9H505"/>
<evidence type="ECO:0000313" key="5">
    <source>
        <dbReference type="EMBL" id="EFX73241.1"/>
    </source>
</evidence>
<evidence type="ECO:0000256" key="2">
    <source>
        <dbReference type="PROSITE-ProRule" id="PRU00497"/>
    </source>
</evidence>
<protein>
    <recommendedName>
        <fullName evidence="7">Endocuticle structural glycoprotein SgAbd-2</fullName>
    </recommendedName>
</protein>
<evidence type="ECO:0008006" key="7">
    <source>
        <dbReference type="Google" id="ProtNLM"/>
    </source>
</evidence>
<organism evidence="5 6">
    <name type="scientific">Daphnia pulex</name>
    <name type="common">Water flea</name>
    <dbReference type="NCBI Taxonomy" id="6669"/>
    <lineage>
        <taxon>Eukaryota</taxon>
        <taxon>Metazoa</taxon>
        <taxon>Ecdysozoa</taxon>
        <taxon>Arthropoda</taxon>
        <taxon>Crustacea</taxon>
        <taxon>Branchiopoda</taxon>
        <taxon>Diplostraca</taxon>
        <taxon>Cladocera</taxon>
        <taxon>Anomopoda</taxon>
        <taxon>Daphniidae</taxon>
        <taxon>Daphnia</taxon>
    </lineage>
</organism>
<evidence type="ECO:0000256" key="4">
    <source>
        <dbReference type="SAM" id="SignalP"/>
    </source>
</evidence>
<dbReference type="Proteomes" id="UP000000305">
    <property type="component" value="Unassembled WGS sequence"/>
</dbReference>
<dbReference type="PANTHER" id="PTHR10380:SF173">
    <property type="entry name" value="CUTICULAR PROTEIN 47EF, ISOFORM C-RELATED"/>
    <property type="match status" value="1"/>
</dbReference>
<evidence type="ECO:0000256" key="3">
    <source>
        <dbReference type="SAM" id="MobiDB-lite"/>
    </source>
</evidence>
<dbReference type="eggNOG" id="ENOG502S88E">
    <property type="taxonomic scope" value="Eukaryota"/>
</dbReference>
<dbReference type="OrthoDB" id="6493579at2759"/>
<evidence type="ECO:0000313" key="6">
    <source>
        <dbReference type="Proteomes" id="UP000000305"/>
    </source>
</evidence>
<reference evidence="5 6" key="1">
    <citation type="journal article" date="2011" name="Science">
        <title>The ecoresponsive genome of Daphnia pulex.</title>
        <authorList>
            <person name="Colbourne J.K."/>
            <person name="Pfrender M.E."/>
            <person name="Gilbert D."/>
            <person name="Thomas W.K."/>
            <person name="Tucker A."/>
            <person name="Oakley T.H."/>
            <person name="Tokishita S."/>
            <person name="Aerts A."/>
            <person name="Arnold G.J."/>
            <person name="Basu M.K."/>
            <person name="Bauer D.J."/>
            <person name="Caceres C.E."/>
            <person name="Carmel L."/>
            <person name="Casola C."/>
            <person name="Choi J.H."/>
            <person name="Detter J.C."/>
            <person name="Dong Q."/>
            <person name="Dusheyko S."/>
            <person name="Eads B.D."/>
            <person name="Frohlich T."/>
            <person name="Geiler-Samerotte K.A."/>
            <person name="Gerlach D."/>
            <person name="Hatcher P."/>
            <person name="Jogdeo S."/>
            <person name="Krijgsveld J."/>
            <person name="Kriventseva E.V."/>
            <person name="Kultz D."/>
            <person name="Laforsch C."/>
            <person name="Lindquist E."/>
            <person name="Lopez J."/>
            <person name="Manak J.R."/>
            <person name="Muller J."/>
            <person name="Pangilinan J."/>
            <person name="Patwardhan R.P."/>
            <person name="Pitluck S."/>
            <person name="Pritham E.J."/>
            <person name="Rechtsteiner A."/>
            <person name="Rho M."/>
            <person name="Rogozin I.B."/>
            <person name="Sakarya O."/>
            <person name="Salamov A."/>
            <person name="Schaack S."/>
            <person name="Shapiro H."/>
            <person name="Shiga Y."/>
            <person name="Skalitzky C."/>
            <person name="Smith Z."/>
            <person name="Souvorov A."/>
            <person name="Sung W."/>
            <person name="Tang Z."/>
            <person name="Tsuchiya D."/>
            <person name="Tu H."/>
            <person name="Vos H."/>
            <person name="Wang M."/>
            <person name="Wolf Y.I."/>
            <person name="Yamagata H."/>
            <person name="Yamada T."/>
            <person name="Ye Y."/>
            <person name="Shaw J.R."/>
            <person name="Andrews J."/>
            <person name="Crease T.J."/>
            <person name="Tang H."/>
            <person name="Lucas S.M."/>
            <person name="Robertson H.M."/>
            <person name="Bork P."/>
            <person name="Koonin E.V."/>
            <person name="Zdobnov E.M."/>
            <person name="Grigoriev I.V."/>
            <person name="Lynch M."/>
            <person name="Boore J.L."/>
        </authorList>
    </citation>
    <scope>NUCLEOTIDE SEQUENCE [LARGE SCALE GENOMIC DNA]</scope>
</reference>
<dbReference type="PROSITE" id="PS51155">
    <property type="entry name" value="CHIT_BIND_RR_2"/>
    <property type="match status" value="1"/>
</dbReference>